<dbReference type="PATRIC" id="fig|1076.23.peg.5201"/>
<dbReference type="Pfam" id="PF08021">
    <property type="entry name" value="FAD_binding_9"/>
    <property type="match status" value="1"/>
</dbReference>
<dbReference type="PANTHER" id="PTHR30157:SF0">
    <property type="entry name" value="NADPH-DEPENDENT FERRIC-CHELATE REDUCTASE"/>
    <property type="match status" value="1"/>
</dbReference>
<dbReference type="InterPro" id="IPR017938">
    <property type="entry name" value="Riboflavin_synthase-like_b-brl"/>
</dbReference>
<dbReference type="PROSITE" id="PS51384">
    <property type="entry name" value="FAD_FR"/>
    <property type="match status" value="1"/>
</dbReference>
<evidence type="ECO:0000256" key="1">
    <source>
        <dbReference type="ARBA" id="ARBA00035644"/>
    </source>
</evidence>
<comment type="similarity">
    <text evidence="1">Belongs to the SIP oxidoreductase family.</text>
</comment>
<proteinExistence type="inferred from homology"/>
<dbReference type="CDD" id="cd06193">
    <property type="entry name" value="siderophore_interacting"/>
    <property type="match status" value="1"/>
</dbReference>
<dbReference type="InterPro" id="IPR039261">
    <property type="entry name" value="FNR_nucleotide-bd"/>
</dbReference>
<comment type="caution">
    <text evidence="3">The sequence shown here is derived from an EMBL/GenBank/DDBJ whole genome shotgun (WGS) entry which is preliminary data.</text>
</comment>
<evidence type="ECO:0000313" key="3">
    <source>
        <dbReference type="EMBL" id="KIZ33034.1"/>
    </source>
</evidence>
<dbReference type="GO" id="GO:0016491">
    <property type="term" value="F:oxidoreductase activity"/>
    <property type="evidence" value="ECO:0007669"/>
    <property type="project" value="InterPro"/>
</dbReference>
<dbReference type="AlphaFoldDB" id="A0A0D7DWU2"/>
<dbReference type="Pfam" id="PF04954">
    <property type="entry name" value="SIP"/>
    <property type="match status" value="1"/>
</dbReference>
<accession>A0A0D7DWU2</accession>
<dbReference type="InterPro" id="IPR017927">
    <property type="entry name" value="FAD-bd_FR_type"/>
</dbReference>
<evidence type="ECO:0000313" key="4">
    <source>
        <dbReference type="Proteomes" id="UP000032515"/>
    </source>
</evidence>
<gene>
    <name evidence="3" type="ORF">OO17_29050</name>
</gene>
<dbReference type="InterPro" id="IPR039374">
    <property type="entry name" value="SIP_fam"/>
</dbReference>
<feature type="domain" description="FAD-binding FR-type" evidence="2">
    <location>
        <begin position="1"/>
        <end position="102"/>
    </location>
</feature>
<protein>
    <submittedName>
        <fullName evidence="3">FAD-binding protein</fullName>
    </submittedName>
</protein>
<sequence>MLTVAAITPLPSRMLRFDLTSPELGDFVSLGHDDHVKLIFPAGADGKPVMRDFTPRRFDRARGSLTIDFALHEAGPATQWAASARLGDTLEIGGPRGSSVVPDDFDWYALIGDETALPAIGRRVEELRPGVAVASFVITADGAAQQLATAAAWTPHWIARDPSSDDAAQLLAALAAFSLPEGEGFVWIAAEAAVARALRREIVEQRGHPKAWTKAAGYWKRGEPDAHETIED</sequence>
<reference evidence="3 4" key="1">
    <citation type="submission" date="2014-11" db="EMBL/GenBank/DDBJ databases">
        <title>Genomics and ecophysiology of heterotrophic nitrogen fixing bacteria isolated from estuarine surface water.</title>
        <authorList>
            <person name="Bentzon-Tilia M."/>
            <person name="Severin I."/>
            <person name="Hansen L.H."/>
            <person name="Riemann L."/>
        </authorList>
    </citation>
    <scope>NUCLEOTIDE SEQUENCE [LARGE SCALE GENOMIC DNA]</scope>
    <source>
        <strain evidence="3 4">BAL398</strain>
    </source>
</reference>
<organism evidence="3 4">
    <name type="scientific">Rhodopseudomonas palustris</name>
    <dbReference type="NCBI Taxonomy" id="1076"/>
    <lineage>
        <taxon>Bacteria</taxon>
        <taxon>Pseudomonadati</taxon>
        <taxon>Pseudomonadota</taxon>
        <taxon>Alphaproteobacteria</taxon>
        <taxon>Hyphomicrobiales</taxon>
        <taxon>Nitrobacteraceae</taxon>
        <taxon>Rhodopseudomonas</taxon>
    </lineage>
</organism>
<dbReference type="InterPro" id="IPR007037">
    <property type="entry name" value="SIP_rossman_dom"/>
</dbReference>
<evidence type="ECO:0000259" key="2">
    <source>
        <dbReference type="PROSITE" id="PS51384"/>
    </source>
</evidence>
<dbReference type="Gene3D" id="2.40.30.10">
    <property type="entry name" value="Translation factors"/>
    <property type="match status" value="1"/>
</dbReference>
<dbReference type="EMBL" id="JXXE01000799">
    <property type="protein sequence ID" value="KIZ33034.1"/>
    <property type="molecule type" value="Genomic_DNA"/>
</dbReference>
<dbReference type="Proteomes" id="UP000032515">
    <property type="component" value="Unassembled WGS sequence"/>
</dbReference>
<dbReference type="PANTHER" id="PTHR30157">
    <property type="entry name" value="FERRIC REDUCTASE, NADPH-DEPENDENT"/>
    <property type="match status" value="1"/>
</dbReference>
<dbReference type="SUPFAM" id="SSF63380">
    <property type="entry name" value="Riboflavin synthase domain-like"/>
    <property type="match status" value="1"/>
</dbReference>
<dbReference type="InterPro" id="IPR013113">
    <property type="entry name" value="SIP_FAD-bd"/>
</dbReference>
<name>A0A0D7DWU2_RHOPL</name>
<dbReference type="Gene3D" id="3.40.50.80">
    <property type="entry name" value="Nucleotide-binding domain of ferredoxin-NADP reductase (FNR) module"/>
    <property type="match status" value="1"/>
</dbReference>